<dbReference type="VEuPathDB" id="TrichDB:TVAGG3_0816430"/>
<dbReference type="InterPro" id="IPR036964">
    <property type="entry name" value="RASGEF_cat_dom_sf"/>
</dbReference>
<evidence type="ECO:0000313" key="5">
    <source>
        <dbReference type="Proteomes" id="UP000001542"/>
    </source>
</evidence>
<dbReference type="InterPro" id="IPR006594">
    <property type="entry name" value="LisH"/>
</dbReference>
<dbReference type="PROSITE" id="PS50009">
    <property type="entry name" value="RASGEF_CAT"/>
    <property type="match status" value="1"/>
</dbReference>
<feature type="region of interest" description="Disordered" evidence="2">
    <location>
        <begin position="235"/>
        <end position="270"/>
    </location>
</feature>
<organism evidence="4 5">
    <name type="scientific">Trichomonas vaginalis (strain ATCC PRA-98 / G3)</name>
    <dbReference type="NCBI Taxonomy" id="412133"/>
    <lineage>
        <taxon>Eukaryota</taxon>
        <taxon>Metamonada</taxon>
        <taxon>Parabasalia</taxon>
        <taxon>Trichomonadida</taxon>
        <taxon>Trichomonadidae</taxon>
        <taxon>Trichomonas</taxon>
    </lineage>
</organism>
<dbReference type="AlphaFoldDB" id="A2EZR9"/>
<dbReference type="RefSeq" id="XP_001314388.1">
    <property type="nucleotide sequence ID" value="XM_001314369.1"/>
</dbReference>
<dbReference type="VEuPathDB" id="TrichDB:TVAG_002960"/>
<dbReference type="InParanoid" id="A2EZR9"/>
<evidence type="ECO:0000256" key="2">
    <source>
        <dbReference type="SAM" id="MobiDB-lite"/>
    </source>
</evidence>
<dbReference type="GO" id="GO:0007264">
    <property type="term" value="P:small GTPase-mediated signal transduction"/>
    <property type="evidence" value="ECO:0007669"/>
    <property type="project" value="InterPro"/>
</dbReference>
<evidence type="ECO:0000256" key="1">
    <source>
        <dbReference type="PROSITE-ProRule" id="PRU00168"/>
    </source>
</evidence>
<reference evidence="4" key="1">
    <citation type="submission" date="2006-10" db="EMBL/GenBank/DDBJ databases">
        <authorList>
            <person name="Amadeo P."/>
            <person name="Zhao Q."/>
            <person name="Wortman J."/>
            <person name="Fraser-Liggett C."/>
            <person name="Carlton J."/>
        </authorList>
    </citation>
    <scope>NUCLEOTIDE SEQUENCE</scope>
    <source>
        <strain evidence="4">G3</strain>
    </source>
</reference>
<dbReference type="Gene3D" id="1.10.840.10">
    <property type="entry name" value="Ras guanine-nucleotide exchange factors catalytic domain"/>
    <property type="match status" value="1"/>
</dbReference>
<dbReference type="SMART" id="SM00667">
    <property type="entry name" value="LisH"/>
    <property type="match status" value="1"/>
</dbReference>
<dbReference type="PROSITE" id="PS50896">
    <property type="entry name" value="LISH"/>
    <property type="match status" value="1"/>
</dbReference>
<evidence type="ECO:0000313" key="4">
    <source>
        <dbReference type="EMBL" id="EAY01841.1"/>
    </source>
</evidence>
<dbReference type="Gene3D" id="1.20.870.10">
    <property type="entry name" value="Son of sevenless (SoS) protein Chain: S domain 1"/>
    <property type="match status" value="1"/>
</dbReference>
<dbReference type="InterPro" id="IPR023578">
    <property type="entry name" value="Ras_GEF_dom_sf"/>
</dbReference>
<accession>A2EZR9</accession>
<keyword evidence="5" id="KW-1185">Reference proteome</keyword>
<name>A2EZR9_TRIV3</name>
<gene>
    <name evidence="4" type="ORF">TVAG_002960</name>
</gene>
<keyword evidence="1" id="KW-0344">Guanine-nucleotide releasing factor</keyword>
<dbReference type="InterPro" id="IPR001895">
    <property type="entry name" value="RASGEF_cat_dom"/>
</dbReference>
<dbReference type="Proteomes" id="UP000001542">
    <property type="component" value="Unassembled WGS sequence"/>
</dbReference>
<proteinExistence type="predicted"/>
<feature type="compositionally biased region" description="Polar residues" evidence="2">
    <location>
        <begin position="235"/>
        <end position="245"/>
    </location>
</feature>
<evidence type="ECO:0000259" key="3">
    <source>
        <dbReference type="PROSITE" id="PS50009"/>
    </source>
</evidence>
<dbReference type="OrthoDB" id="546434at2759"/>
<dbReference type="GO" id="GO:0005085">
    <property type="term" value="F:guanyl-nucleotide exchange factor activity"/>
    <property type="evidence" value="ECO:0007669"/>
    <property type="project" value="UniProtKB-KW"/>
</dbReference>
<dbReference type="SUPFAM" id="SSF48366">
    <property type="entry name" value="Ras GEF"/>
    <property type="match status" value="1"/>
</dbReference>
<dbReference type="Pfam" id="PF00617">
    <property type="entry name" value="RasGEF"/>
    <property type="match status" value="1"/>
</dbReference>
<dbReference type="KEGG" id="tva:4759669"/>
<feature type="domain" description="Ras-GEF" evidence="3">
    <location>
        <begin position="367"/>
        <end position="604"/>
    </location>
</feature>
<sequence>MSTEEEAPKQQFIEESTAWLNRALTENPQYADMRERALTNSQGMSFSHVVQSETMTAESAIYRSDLLELVYQHLCAIGMKRTAEILVRESGLSFQKSSQPWNKTDLSLLISLAIGHREDPWNVPPTPNHIFANETIEEDNFASAYTEDPKDIWKELADKKLNAVYSDDSQPTFANLRRGSLKRIIVFLVEFHEGTLRHMKDSDMQLIFLSLHSMTSSDHFFKHLVTLYDGDPDSNGATRDTNLDSNGAKKEGENDGTKKDDDGTGPKKEKGSLSFLRKNIIDTIKKWVNFHGLFIGRKTLKSVELFLTRIYNSDIDETYKKIIASVLSIIPNLHYGIRLGESSKAPAPDIHEPEIFFRPNLTLLMPPPTIVAQQISAYQLKVFASVHSREFIIGFSNRAPTIQTPTLNEFLAFGKHIQHLFLDAYDQLMKEKSPRIAFQAMLAVADELAKCKSFDSLANLVLLLKRNELQTLSQATKDQIALINKLWESCGKDGEDMAKEDGSQTDYEKTIQDQYNSWASCIPNMTAELKSIKVSVTKQPDFIDDLINWEKKRVIAERAHILYRFQNQSTFQAPISQIQKVISSIPDTPFEVLMNRVTNAIEDMEFSKN</sequence>
<feature type="compositionally biased region" description="Basic and acidic residues" evidence="2">
    <location>
        <begin position="247"/>
        <end position="270"/>
    </location>
</feature>
<reference evidence="4" key="2">
    <citation type="journal article" date="2007" name="Science">
        <title>Draft genome sequence of the sexually transmitted pathogen Trichomonas vaginalis.</title>
        <authorList>
            <person name="Carlton J.M."/>
            <person name="Hirt R.P."/>
            <person name="Silva J.C."/>
            <person name="Delcher A.L."/>
            <person name="Schatz M."/>
            <person name="Zhao Q."/>
            <person name="Wortman J.R."/>
            <person name="Bidwell S.L."/>
            <person name="Alsmark U.C.M."/>
            <person name="Besteiro S."/>
            <person name="Sicheritz-Ponten T."/>
            <person name="Noel C.J."/>
            <person name="Dacks J.B."/>
            <person name="Foster P.G."/>
            <person name="Simillion C."/>
            <person name="Van de Peer Y."/>
            <person name="Miranda-Saavedra D."/>
            <person name="Barton G.J."/>
            <person name="Westrop G.D."/>
            <person name="Mueller S."/>
            <person name="Dessi D."/>
            <person name="Fiori P.L."/>
            <person name="Ren Q."/>
            <person name="Paulsen I."/>
            <person name="Zhang H."/>
            <person name="Bastida-Corcuera F.D."/>
            <person name="Simoes-Barbosa A."/>
            <person name="Brown M.T."/>
            <person name="Hayes R.D."/>
            <person name="Mukherjee M."/>
            <person name="Okumura C.Y."/>
            <person name="Schneider R."/>
            <person name="Smith A.J."/>
            <person name="Vanacova S."/>
            <person name="Villalvazo M."/>
            <person name="Haas B.J."/>
            <person name="Pertea M."/>
            <person name="Feldblyum T.V."/>
            <person name="Utterback T.R."/>
            <person name="Shu C.L."/>
            <person name="Osoegawa K."/>
            <person name="de Jong P.J."/>
            <person name="Hrdy I."/>
            <person name="Horvathova L."/>
            <person name="Zubacova Z."/>
            <person name="Dolezal P."/>
            <person name="Malik S.B."/>
            <person name="Logsdon J.M. Jr."/>
            <person name="Henze K."/>
            <person name="Gupta A."/>
            <person name="Wang C.C."/>
            <person name="Dunne R.L."/>
            <person name="Upcroft J.A."/>
            <person name="Upcroft P."/>
            <person name="White O."/>
            <person name="Salzberg S.L."/>
            <person name="Tang P."/>
            <person name="Chiu C.-H."/>
            <person name="Lee Y.-S."/>
            <person name="Embley T.M."/>
            <person name="Coombs G.H."/>
            <person name="Mottram J.C."/>
            <person name="Tachezy J."/>
            <person name="Fraser-Liggett C.M."/>
            <person name="Johnson P.J."/>
        </authorList>
    </citation>
    <scope>NUCLEOTIDE SEQUENCE [LARGE SCALE GENOMIC DNA]</scope>
    <source>
        <strain evidence="4">G3</strain>
    </source>
</reference>
<dbReference type="EMBL" id="DS113555">
    <property type="protein sequence ID" value="EAY01841.1"/>
    <property type="molecule type" value="Genomic_DNA"/>
</dbReference>
<protein>
    <recommendedName>
        <fullName evidence="3">Ras-GEF domain-containing protein</fullName>
    </recommendedName>
</protein>